<dbReference type="Pfam" id="PF07729">
    <property type="entry name" value="FCD"/>
    <property type="match status" value="1"/>
</dbReference>
<dbReference type="EMBL" id="VCQV01000019">
    <property type="protein sequence ID" value="TWP35435.1"/>
    <property type="molecule type" value="Genomic_DNA"/>
</dbReference>
<dbReference type="Gene3D" id="1.10.10.10">
    <property type="entry name" value="Winged helix-like DNA-binding domain superfamily/Winged helix DNA-binding domain"/>
    <property type="match status" value="1"/>
</dbReference>
<feature type="domain" description="HTH gntR-type" evidence="4">
    <location>
        <begin position="18"/>
        <end position="85"/>
    </location>
</feature>
<dbReference type="RefSeq" id="WP_146317376.1">
    <property type="nucleotide sequence ID" value="NZ_VCQV01000019.1"/>
</dbReference>
<evidence type="ECO:0000256" key="3">
    <source>
        <dbReference type="ARBA" id="ARBA00023163"/>
    </source>
</evidence>
<dbReference type="SMART" id="SM00345">
    <property type="entry name" value="HTH_GNTR"/>
    <property type="match status" value="1"/>
</dbReference>
<dbReference type="PROSITE" id="PS50949">
    <property type="entry name" value="HTH_GNTR"/>
    <property type="match status" value="1"/>
</dbReference>
<dbReference type="Pfam" id="PF00392">
    <property type="entry name" value="GntR"/>
    <property type="match status" value="1"/>
</dbReference>
<dbReference type="InterPro" id="IPR008920">
    <property type="entry name" value="TF_FadR/GntR_C"/>
</dbReference>
<comment type="caution">
    <text evidence="5">The sequence shown here is derived from an EMBL/GenBank/DDBJ whole genome shotgun (WGS) entry which is preliminary data.</text>
</comment>
<dbReference type="InterPro" id="IPR011711">
    <property type="entry name" value="GntR_C"/>
</dbReference>
<accession>A0A563DZ06</accession>
<dbReference type="PANTHER" id="PTHR43537">
    <property type="entry name" value="TRANSCRIPTIONAL REGULATOR, GNTR FAMILY"/>
    <property type="match status" value="1"/>
</dbReference>
<dbReference type="SUPFAM" id="SSF46785">
    <property type="entry name" value="Winged helix' DNA-binding domain"/>
    <property type="match status" value="1"/>
</dbReference>
<keyword evidence="1" id="KW-0805">Transcription regulation</keyword>
<dbReference type="SMART" id="SM00895">
    <property type="entry name" value="FCD"/>
    <property type="match status" value="1"/>
</dbReference>
<evidence type="ECO:0000313" key="5">
    <source>
        <dbReference type="EMBL" id="TWP35435.1"/>
    </source>
</evidence>
<keyword evidence="3" id="KW-0804">Transcription</keyword>
<dbReference type="GO" id="GO:0003677">
    <property type="term" value="F:DNA binding"/>
    <property type="evidence" value="ECO:0007669"/>
    <property type="project" value="UniProtKB-KW"/>
</dbReference>
<protein>
    <submittedName>
        <fullName evidence="5">GntR family transcriptional regulator</fullName>
    </submittedName>
</protein>
<proteinExistence type="predicted"/>
<dbReference type="InterPro" id="IPR036388">
    <property type="entry name" value="WH-like_DNA-bd_sf"/>
</dbReference>
<gene>
    <name evidence="5" type="ORF">FGL98_13740</name>
</gene>
<evidence type="ECO:0000256" key="1">
    <source>
        <dbReference type="ARBA" id="ARBA00023015"/>
    </source>
</evidence>
<dbReference type="AlphaFoldDB" id="A0A563DZ06"/>
<reference evidence="5 6" key="1">
    <citation type="submission" date="2019-05" db="EMBL/GenBank/DDBJ databases">
        <authorList>
            <person name="Lee S.D."/>
        </authorList>
    </citation>
    <scope>NUCLEOTIDE SEQUENCE [LARGE SCALE GENOMIC DNA]</scope>
    <source>
        <strain evidence="5 6">C5-26</strain>
    </source>
</reference>
<keyword evidence="6" id="KW-1185">Reference proteome</keyword>
<evidence type="ECO:0000256" key="2">
    <source>
        <dbReference type="ARBA" id="ARBA00023125"/>
    </source>
</evidence>
<organism evidence="5 6">
    <name type="scientific">Leekyejoonella antrihumi</name>
    <dbReference type="NCBI Taxonomy" id="1660198"/>
    <lineage>
        <taxon>Bacteria</taxon>
        <taxon>Bacillati</taxon>
        <taxon>Actinomycetota</taxon>
        <taxon>Actinomycetes</taxon>
        <taxon>Micrococcales</taxon>
        <taxon>Dermacoccaceae</taxon>
        <taxon>Leekyejoonella</taxon>
    </lineage>
</organism>
<dbReference type="Gene3D" id="1.20.120.530">
    <property type="entry name" value="GntR ligand-binding domain-like"/>
    <property type="match status" value="1"/>
</dbReference>
<dbReference type="InterPro" id="IPR000524">
    <property type="entry name" value="Tscrpt_reg_HTH_GntR"/>
</dbReference>
<dbReference type="Proteomes" id="UP000320244">
    <property type="component" value="Unassembled WGS sequence"/>
</dbReference>
<sequence length="226" mass="25296">MTRTRSTFIDLLQRPQGYTSGPEVVDELRRVVASGAVPPGSTIPLDEVAEFFQLSRIPVREALKTLVGEGLLEHQPRLGYTVTSLSSEELNELYLVRGALEAAALDVAVRRATERDDRRVQEAHDRLTHAVSEGDTGEFQRSSRAFHEAMLQPCRMPRLLHMLDVAWNITEPVQTMVHVSDNDRSGMHHEHAALLDAYLARDAETLHTLAAEHHQHLMRSLTALGD</sequence>
<name>A0A563DZ06_9MICO</name>
<dbReference type="SUPFAM" id="SSF48008">
    <property type="entry name" value="GntR ligand-binding domain-like"/>
    <property type="match status" value="1"/>
</dbReference>
<dbReference type="OrthoDB" id="9816161at2"/>
<dbReference type="InterPro" id="IPR036390">
    <property type="entry name" value="WH_DNA-bd_sf"/>
</dbReference>
<evidence type="ECO:0000259" key="4">
    <source>
        <dbReference type="PROSITE" id="PS50949"/>
    </source>
</evidence>
<reference evidence="5 6" key="2">
    <citation type="submission" date="2019-08" db="EMBL/GenBank/DDBJ databases">
        <title>Jejuicoccus antrihumi gen. nov., sp. nov., a new member of the family Dermacoccaceae isolated from a cave.</title>
        <authorList>
            <person name="Schumann P."/>
            <person name="Kim I.S."/>
        </authorList>
    </citation>
    <scope>NUCLEOTIDE SEQUENCE [LARGE SCALE GENOMIC DNA]</scope>
    <source>
        <strain evidence="5 6">C5-26</strain>
    </source>
</reference>
<keyword evidence="2" id="KW-0238">DNA-binding</keyword>
<dbReference type="CDD" id="cd07377">
    <property type="entry name" value="WHTH_GntR"/>
    <property type="match status" value="1"/>
</dbReference>
<dbReference type="GO" id="GO:0003700">
    <property type="term" value="F:DNA-binding transcription factor activity"/>
    <property type="evidence" value="ECO:0007669"/>
    <property type="project" value="InterPro"/>
</dbReference>
<evidence type="ECO:0000313" key="6">
    <source>
        <dbReference type="Proteomes" id="UP000320244"/>
    </source>
</evidence>
<dbReference type="PANTHER" id="PTHR43537:SF24">
    <property type="entry name" value="GLUCONATE OPERON TRANSCRIPTIONAL REPRESSOR"/>
    <property type="match status" value="1"/>
</dbReference>